<dbReference type="EMBL" id="DVLP01000301">
    <property type="protein sequence ID" value="HIT75923.1"/>
    <property type="molecule type" value="Genomic_DNA"/>
</dbReference>
<comment type="caution">
    <text evidence="3">The sequence shown here is derived from an EMBL/GenBank/DDBJ whole genome shotgun (WGS) entry which is preliminary data.</text>
</comment>
<sequence>HHGAPVSLMKALGPDPALTAVLADRVGESLRGPGGSGLGGSGLQPDDVVLLGAAGSSDPRAVADCEAVAAQLADRLAHPVRATYGSAVEPRLGEAVRQARESGAARVVVATYLLAPGWFNDLVGRCGADVVTAPLLGADRDPDPRLVELVWRRYQGL</sequence>
<reference evidence="3" key="2">
    <citation type="journal article" date="2021" name="PeerJ">
        <title>Extensive microbial diversity within the chicken gut microbiome revealed by metagenomics and culture.</title>
        <authorList>
            <person name="Gilroy R."/>
            <person name="Ravi A."/>
            <person name="Getino M."/>
            <person name="Pursley I."/>
            <person name="Horton D.L."/>
            <person name="Alikhan N.F."/>
            <person name="Baker D."/>
            <person name="Gharbi K."/>
            <person name="Hall N."/>
            <person name="Watson M."/>
            <person name="Adriaenssens E.M."/>
            <person name="Foster-Nyarko E."/>
            <person name="Jarju S."/>
            <person name="Secka A."/>
            <person name="Antonio M."/>
            <person name="Oren A."/>
            <person name="Chaudhuri R.R."/>
            <person name="La Ragione R."/>
            <person name="Hildebrand F."/>
            <person name="Pallen M.J."/>
        </authorList>
    </citation>
    <scope>NUCLEOTIDE SEQUENCE</scope>
    <source>
        <strain evidence="3">ChiGjej1B1-24693</strain>
    </source>
</reference>
<dbReference type="GO" id="GO:0046872">
    <property type="term" value="F:metal ion binding"/>
    <property type="evidence" value="ECO:0007669"/>
    <property type="project" value="UniProtKB-KW"/>
</dbReference>
<protein>
    <submittedName>
        <fullName evidence="3">Cobalamin biosynthesis protein CbiX</fullName>
    </submittedName>
</protein>
<name>A0A9D1GY38_9ACTN</name>
<dbReference type="Gene3D" id="3.40.50.1400">
    <property type="match status" value="1"/>
</dbReference>
<evidence type="ECO:0000313" key="3">
    <source>
        <dbReference type="EMBL" id="HIT75923.1"/>
    </source>
</evidence>
<evidence type="ECO:0000256" key="1">
    <source>
        <dbReference type="ARBA" id="ARBA00022723"/>
    </source>
</evidence>
<keyword evidence="2" id="KW-0456">Lyase</keyword>
<evidence type="ECO:0000313" key="4">
    <source>
        <dbReference type="Proteomes" id="UP000886842"/>
    </source>
</evidence>
<dbReference type="GO" id="GO:0016829">
    <property type="term" value="F:lyase activity"/>
    <property type="evidence" value="ECO:0007669"/>
    <property type="project" value="UniProtKB-KW"/>
</dbReference>
<dbReference type="SUPFAM" id="SSF53800">
    <property type="entry name" value="Chelatase"/>
    <property type="match status" value="1"/>
</dbReference>
<reference evidence="3" key="1">
    <citation type="submission" date="2020-10" db="EMBL/GenBank/DDBJ databases">
        <authorList>
            <person name="Gilroy R."/>
        </authorList>
    </citation>
    <scope>NUCLEOTIDE SEQUENCE</scope>
    <source>
        <strain evidence="3">ChiGjej1B1-24693</strain>
    </source>
</reference>
<proteinExistence type="predicted"/>
<dbReference type="Proteomes" id="UP000886842">
    <property type="component" value="Unassembled WGS sequence"/>
</dbReference>
<accession>A0A9D1GY38</accession>
<gene>
    <name evidence="3" type="ORF">IAA98_10080</name>
</gene>
<dbReference type="InterPro" id="IPR002762">
    <property type="entry name" value="CbiX-like"/>
</dbReference>
<dbReference type="AlphaFoldDB" id="A0A9D1GY38"/>
<keyword evidence="1" id="KW-0479">Metal-binding</keyword>
<dbReference type="Pfam" id="PF01903">
    <property type="entry name" value="CbiX"/>
    <property type="match status" value="1"/>
</dbReference>
<evidence type="ECO:0000256" key="2">
    <source>
        <dbReference type="ARBA" id="ARBA00023239"/>
    </source>
</evidence>
<feature type="non-terminal residue" evidence="3">
    <location>
        <position position="1"/>
    </location>
</feature>
<organism evidence="3 4">
    <name type="scientific">Candidatus Avipropionibacterium avicola</name>
    <dbReference type="NCBI Taxonomy" id="2840701"/>
    <lineage>
        <taxon>Bacteria</taxon>
        <taxon>Bacillati</taxon>
        <taxon>Actinomycetota</taxon>
        <taxon>Actinomycetes</taxon>
        <taxon>Propionibacteriales</taxon>
        <taxon>Propionibacteriaceae</taxon>
        <taxon>Propionibacteriaceae incertae sedis</taxon>
        <taxon>Candidatus Avipropionibacterium</taxon>
    </lineage>
</organism>